<dbReference type="InterPro" id="IPR011050">
    <property type="entry name" value="Pectin_lyase_fold/virulence"/>
</dbReference>
<organism evidence="2 3">
    <name type="scientific">Euplotes crassus</name>
    <dbReference type="NCBI Taxonomy" id="5936"/>
    <lineage>
        <taxon>Eukaryota</taxon>
        <taxon>Sar</taxon>
        <taxon>Alveolata</taxon>
        <taxon>Ciliophora</taxon>
        <taxon>Intramacronucleata</taxon>
        <taxon>Spirotrichea</taxon>
        <taxon>Hypotrichia</taxon>
        <taxon>Euplotida</taxon>
        <taxon>Euplotidae</taxon>
        <taxon>Moneuplotes</taxon>
    </lineage>
</organism>
<reference evidence="2" key="1">
    <citation type="submission" date="2023-07" db="EMBL/GenBank/DDBJ databases">
        <authorList>
            <consortium name="AG Swart"/>
            <person name="Singh M."/>
            <person name="Singh A."/>
            <person name="Seah K."/>
            <person name="Emmerich C."/>
        </authorList>
    </citation>
    <scope>NUCLEOTIDE SEQUENCE</scope>
    <source>
        <strain evidence="2">DP1</strain>
    </source>
</reference>
<feature type="transmembrane region" description="Helical" evidence="1">
    <location>
        <begin position="974"/>
        <end position="1000"/>
    </location>
</feature>
<dbReference type="PANTHER" id="PTHR11319:SF35">
    <property type="entry name" value="OUTER MEMBRANE PROTEIN PMPC-RELATED"/>
    <property type="match status" value="1"/>
</dbReference>
<dbReference type="Proteomes" id="UP001295684">
    <property type="component" value="Unassembled WGS sequence"/>
</dbReference>
<accession>A0AAD1UKM5</accession>
<keyword evidence="1" id="KW-0812">Transmembrane</keyword>
<comment type="caution">
    <text evidence="2">The sequence shown here is derived from an EMBL/GenBank/DDBJ whole genome shotgun (WGS) entry which is preliminary data.</text>
</comment>
<feature type="transmembrane region" description="Helical" evidence="1">
    <location>
        <begin position="1115"/>
        <end position="1137"/>
    </location>
</feature>
<feature type="transmembrane region" description="Helical" evidence="1">
    <location>
        <begin position="885"/>
        <end position="910"/>
    </location>
</feature>
<dbReference type="EMBL" id="CAMPGE010011748">
    <property type="protein sequence ID" value="CAI2370559.1"/>
    <property type="molecule type" value="Genomic_DNA"/>
</dbReference>
<dbReference type="CDD" id="cd00185">
    <property type="entry name" value="TNFRSF"/>
    <property type="match status" value="1"/>
</dbReference>
<feature type="transmembrane region" description="Helical" evidence="1">
    <location>
        <begin position="1047"/>
        <end position="1067"/>
    </location>
</feature>
<dbReference type="SUPFAM" id="SSF51126">
    <property type="entry name" value="Pectin lyase-like"/>
    <property type="match status" value="2"/>
</dbReference>
<dbReference type="PANTHER" id="PTHR11319">
    <property type="entry name" value="G PROTEIN-COUPLED RECEPTOR-RELATED"/>
    <property type="match status" value="1"/>
</dbReference>
<feature type="transmembrane region" description="Helical" evidence="1">
    <location>
        <begin position="787"/>
        <end position="807"/>
    </location>
</feature>
<feature type="transmembrane region" description="Helical" evidence="1">
    <location>
        <begin position="819"/>
        <end position="837"/>
    </location>
</feature>
<keyword evidence="1" id="KW-1133">Transmembrane helix</keyword>
<evidence type="ECO:0000256" key="1">
    <source>
        <dbReference type="SAM" id="Phobius"/>
    </source>
</evidence>
<keyword evidence="3" id="KW-1185">Reference proteome</keyword>
<evidence type="ECO:0000313" key="2">
    <source>
        <dbReference type="EMBL" id="CAI2370559.1"/>
    </source>
</evidence>
<sequence>MHLQQQSSSALVVRNIEISEVSSMGVTIESYDTNSVHNFTLVEIHNMTVFNVDGDLRSVLNINKGAIVSIMNSTFFNTSNIGNGPVIAAGKKNALVEVYDSEFYNNTSVEGGVMVTESGSTIKCYRCHFKNNFAVNSGIIKIESDGIFEFYDSEFYDNIAATSPIATIFSSQFESVFNNCTFSRNLSLLKTKILSEVVPNVIRTQNLKDYIEQNHYLLDTNSFPSCIRVQFGSLKMENGVRSIDQNTLIKSEVGIVRIKNLIVEQTSSVSNIIAVSESELYVSSMTLNLLTSREDSAVIYATTSIATFENITFTDSNIRLLRSVLCTININGLISKNITEETRNIVDIIRARKETKNQENAKISSFISNVEISNITNNQSEIIEIYQSELVEFSNVRISNCLHNIVSIKETKIDLMSGWNMTNNERNLRLYNSDISQFTDSNFINCGSQDVLEGGAILIDSSKVSISGAIFSNNNAKSGGAISILCSMDYPCLVTLQNSTFTGNVASLKGGAIYYNWNRPIMENILCEDNSAFYGQNIGSYPIKIVQRGTKNNKILLRDVGTGIEYDKNLEFDLVDYDKQVTNLENSAIIKIAPIEKNSSIRGNDFGSVRNGSASIDKVIFQSYFGKHTVPYSLISKAIDSEIIESAFTDTQEEYDNIINVEFRYCKPGEIQSTDNQCQQCSYGTYTLNWNETECHSCMDHATCTGRDAIEVDQGYWKKSVNTSNIIKCVNPDACDGGYDPQSEHPVKCTTGYKGYLCSSCDILDGVKYEPVGNFQCSKCPNAIVNTIRVIVFSILVMVFLGALTFINMKKKKDNQMSILLRIFTNYLQLMSAAMAYNTGIPGSFKGLFSQFNKISLQTSFISYDCFIEDNEIRFFAPSSSLFKLFLYLCLPVVLVLAISCCIVVTRIILKVIRLKTSFGLSRAIIVSAICIIFLLHPKLTMEALSAFRCTQVDTNDYRMTLHMEYKCYSKEHISWLAMLGIPILTVYVLALPVVSFIILAKHKHKLSDWGFQKYFFILYQGLKPERYYWEFVNTLRKFGILAINSLMISVSINYKLLLSVAVMIALLRIQNTLKPYKNTENNQIELLAIMSGSITIFSCIIFSQNEERYPGFHLMATILIFMINSYFLVQFTYLIICAIDSSNEYYKCIIKVLSKLLCKKYTEPNKVPESCLLRDDDHNIKSQIIIRKAKGHKKSKKFSKIKSSRSKFRKVKKLPMNKPAREADQLNDGQIETNRLTTNFGLRKSKRIFTKRSKQARRIIRKNHASRIESSNGKTWSNLCNHTVIRLCTINKRFARRECRFILHVLADCPYYFIFVHLSQLGFTAFLH</sequence>
<feature type="transmembrane region" description="Helical" evidence="1">
    <location>
        <begin position="917"/>
        <end position="936"/>
    </location>
</feature>
<name>A0AAD1UKM5_EUPCR</name>
<protein>
    <submittedName>
        <fullName evidence="2">Uncharacterized protein</fullName>
    </submittedName>
</protein>
<evidence type="ECO:0000313" key="3">
    <source>
        <dbReference type="Proteomes" id="UP001295684"/>
    </source>
</evidence>
<keyword evidence="1" id="KW-0472">Membrane</keyword>
<proteinExistence type="predicted"/>
<gene>
    <name evidence="2" type="ORF">ECRASSUSDP1_LOCUS11874</name>
</gene>